<evidence type="ECO:0000313" key="3">
    <source>
        <dbReference type="EMBL" id="KKO04531.1"/>
    </source>
</evidence>
<name>A0A0F9VHC7_9ZZZZ</name>
<evidence type="ECO:0000259" key="2">
    <source>
        <dbReference type="Pfam" id="PF25967"/>
    </source>
</evidence>
<dbReference type="Gene3D" id="2.40.50.100">
    <property type="match status" value="1"/>
</dbReference>
<dbReference type="AlphaFoldDB" id="A0A0F9VHC7"/>
<dbReference type="PANTHER" id="PTHR30469">
    <property type="entry name" value="MULTIDRUG RESISTANCE PROTEIN MDTA"/>
    <property type="match status" value="1"/>
</dbReference>
<dbReference type="Pfam" id="PF25967">
    <property type="entry name" value="RND-MFP_C"/>
    <property type="match status" value="1"/>
</dbReference>
<dbReference type="Gene3D" id="1.10.287.470">
    <property type="entry name" value="Helix hairpin bin"/>
    <property type="match status" value="1"/>
</dbReference>
<proteinExistence type="predicted"/>
<comment type="caution">
    <text evidence="3">The sequence shown here is derived from an EMBL/GenBank/DDBJ whole genome shotgun (WGS) entry which is preliminary data.</text>
</comment>
<dbReference type="GO" id="GO:1990281">
    <property type="term" value="C:efflux pump complex"/>
    <property type="evidence" value="ECO:0007669"/>
    <property type="project" value="TreeGrafter"/>
</dbReference>
<gene>
    <name evidence="3" type="ORF">LCGC14_0083580</name>
</gene>
<protein>
    <recommendedName>
        <fullName evidence="2">Multidrug resistance protein MdtA-like C-terminal permuted SH3 domain-containing protein</fullName>
    </recommendedName>
</protein>
<dbReference type="EMBL" id="LAZR01000022">
    <property type="protein sequence ID" value="KKO04531.1"/>
    <property type="molecule type" value="Genomic_DNA"/>
</dbReference>
<feature type="coiled-coil region" evidence="1">
    <location>
        <begin position="113"/>
        <end position="140"/>
    </location>
</feature>
<dbReference type="SUPFAM" id="SSF111369">
    <property type="entry name" value="HlyD-like secretion proteins"/>
    <property type="match status" value="1"/>
</dbReference>
<feature type="domain" description="Multidrug resistance protein MdtA-like C-terminal permuted SH3" evidence="2">
    <location>
        <begin position="369"/>
        <end position="423"/>
    </location>
</feature>
<dbReference type="Gene3D" id="2.40.420.20">
    <property type="match status" value="1"/>
</dbReference>
<dbReference type="Gene3D" id="2.40.30.170">
    <property type="match status" value="1"/>
</dbReference>
<keyword evidence="1" id="KW-0175">Coiled coil</keyword>
<dbReference type="InterPro" id="IPR006143">
    <property type="entry name" value="RND_pump_MFP"/>
</dbReference>
<evidence type="ECO:0000256" key="1">
    <source>
        <dbReference type="SAM" id="Coils"/>
    </source>
</evidence>
<dbReference type="PANTHER" id="PTHR30469:SF12">
    <property type="entry name" value="MULTIDRUG RESISTANCE PROTEIN MDTA"/>
    <property type="match status" value="1"/>
</dbReference>
<accession>A0A0F9VHC7</accession>
<dbReference type="NCBIfam" id="TIGR01730">
    <property type="entry name" value="RND_mfp"/>
    <property type="match status" value="1"/>
</dbReference>
<sequence>MTMPAFTKRLFPILLALAAGAAIIAFMVLVGTPPGRVADEAPAPAVRVIEARPMPVMLTARGFGTARPARVWQAVASVNGPITFRNPGLKNGNILPADTRLLQIDPTRYELAIAAAEADMAALKTEISQLEQERSNTSDLMTLEQRRLELATQELERVRSLAASGTVPRARLDDQERATVQQRVAVQTLENRLRLIPSQLDHLAAQKARAETALARAGRDLEDTEIIAPFALRIGVVEVEMGQQVAPGQRLVTGDGIAKAEAVVQVRLSELRRLLATQSRAVPTVPLNLGAHFDLSAITADVRLVAAGDMSWPGRLERIENEIDPATRTVRAIVAVDEPYRGASPPERLPLVRGMYVEAVLSSPLEAPAIVVPMSAVHQDTVYLVDDEDRLRRVPVRIDLSLRDLAVIGEGLAPGDRVIVDDLVPAIEGMRLRPRQDAEAEAALARAAAESAP</sequence>
<dbReference type="InterPro" id="IPR058627">
    <property type="entry name" value="MdtA-like_C"/>
</dbReference>
<organism evidence="3">
    <name type="scientific">marine sediment metagenome</name>
    <dbReference type="NCBI Taxonomy" id="412755"/>
    <lineage>
        <taxon>unclassified sequences</taxon>
        <taxon>metagenomes</taxon>
        <taxon>ecological metagenomes</taxon>
    </lineage>
</organism>
<reference evidence="3" key="1">
    <citation type="journal article" date="2015" name="Nature">
        <title>Complex archaea that bridge the gap between prokaryotes and eukaryotes.</title>
        <authorList>
            <person name="Spang A."/>
            <person name="Saw J.H."/>
            <person name="Jorgensen S.L."/>
            <person name="Zaremba-Niedzwiedzka K."/>
            <person name="Martijn J."/>
            <person name="Lind A.E."/>
            <person name="van Eijk R."/>
            <person name="Schleper C."/>
            <person name="Guy L."/>
            <person name="Ettema T.J."/>
        </authorList>
    </citation>
    <scope>NUCLEOTIDE SEQUENCE</scope>
</reference>
<dbReference type="GO" id="GO:0015562">
    <property type="term" value="F:efflux transmembrane transporter activity"/>
    <property type="evidence" value="ECO:0007669"/>
    <property type="project" value="TreeGrafter"/>
</dbReference>